<dbReference type="KEGG" id="swp:swp_1723"/>
<dbReference type="HOGENOM" id="CLU_054927_1_0_6"/>
<dbReference type="Proteomes" id="UP000000753">
    <property type="component" value="Chromosome"/>
</dbReference>
<dbReference type="PANTHER" id="PTHR33608">
    <property type="entry name" value="BLL2464 PROTEIN"/>
    <property type="match status" value="1"/>
</dbReference>
<dbReference type="RefSeq" id="WP_020911873.1">
    <property type="nucleotide sequence ID" value="NC_011566.1"/>
</dbReference>
<evidence type="ECO:0000259" key="1">
    <source>
        <dbReference type="Pfam" id="PF01882"/>
    </source>
</evidence>
<keyword evidence="3" id="KW-1185">Reference proteome</keyword>
<name>B8CMZ3_SHEPW</name>
<dbReference type="PANTHER" id="PTHR33608:SF12">
    <property type="entry name" value="DUF58 DOMAIN-CONTAINING PROTEIN"/>
    <property type="match status" value="1"/>
</dbReference>
<dbReference type="InterPro" id="IPR002881">
    <property type="entry name" value="DUF58"/>
</dbReference>
<feature type="domain" description="DUF58" evidence="1">
    <location>
        <begin position="53"/>
        <end position="287"/>
    </location>
</feature>
<dbReference type="STRING" id="225849.swp_1723"/>
<dbReference type="AlphaFoldDB" id="B8CMZ3"/>
<organism evidence="2 3">
    <name type="scientific">Shewanella piezotolerans (strain WP3 / JCM 13877)</name>
    <dbReference type="NCBI Taxonomy" id="225849"/>
    <lineage>
        <taxon>Bacteria</taxon>
        <taxon>Pseudomonadati</taxon>
        <taxon>Pseudomonadota</taxon>
        <taxon>Gammaproteobacteria</taxon>
        <taxon>Alteromonadales</taxon>
        <taxon>Shewanellaceae</taxon>
        <taxon>Shewanella</taxon>
    </lineage>
</organism>
<reference evidence="2 3" key="1">
    <citation type="journal article" date="2008" name="PLoS ONE">
        <title>Environmental adaptation: genomic analysis of the piezotolerant and psychrotolerant deep-sea iron reducing bacterium Shewanella piezotolerans WP3.</title>
        <authorList>
            <person name="Wang F."/>
            <person name="Wang J."/>
            <person name="Jian H."/>
            <person name="Zhang B."/>
            <person name="Li S."/>
            <person name="Wang F."/>
            <person name="Zeng X."/>
            <person name="Gao L."/>
            <person name="Bartlett D.H."/>
            <person name="Yu J."/>
            <person name="Hu S."/>
            <person name="Xiao X."/>
        </authorList>
    </citation>
    <scope>NUCLEOTIDE SEQUENCE [LARGE SCALE GENOMIC DNA]</scope>
    <source>
        <strain evidence="3">WP3 / JCM 13877</strain>
    </source>
</reference>
<gene>
    <name evidence="2" type="ordered locus">swp_1723</name>
</gene>
<dbReference type="OrthoDB" id="9776116at2"/>
<dbReference type="EMBL" id="CP000472">
    <property type="protein sequence ID" value="ACJ28495.1"/>
    <property type="molecule type" value="Genomic_DNA"/>
</dbReference>
<dbReference type="eggNOG" id="COG1721">
    <property type="taxonomic scope" value="Bacteria"/>
</dbReference>
<accession>B8CMZ3</accession>
<proteinExistence type="predicted"/>
<sequence length="322" mass="36093">MNNDGRIYSSFSRLSLLAKRGRDLSWRPPYSKISPMSGVQKSHQRGRGLDFVELRHYFPGDDVRCIDWRVTQRTGQAFIRLYAEEKDKNTVLIIDLRSSMFFASDGSMKSVIASELAAIIAGRIQLEGDRIGALLMTDKGIAVHQPQRGEKSLLTLLENVVFHGQSLGQTQDNFVRKPLVSDGPETCFSSQATLDDVLKQLCLQKTKESQIFMISDFIDFTVEKSNAFIAQLAKRNNVIALRVSDPFEDQLPEIALVMGNGNVQLDVRQNAAELRQRYNQFAAQQNQQLETSLAAMGIPCLHLSTHLDCWQQLAAMSIKGQG</sequence>
<dbReference type="Pfam" id="PF01882">
    <property type="entry name" value="DUF58"/>
    <property type="match status" value="1"/>
</dbReference>
<evidence type="ECO:0000313" key="2">
    <source>
        <dbReference type="EMBL" id="ACJ28495.1"/>
    </source>
</evidence>
<evidence type="ECO:0000313" key="3">
    <source>
        <dbReference type="Proteomes" id="UP000000753"/>
    </source>
</evidence>
<protein>
    <recommendedName>
        <fullName evidence="1">DUF58 domain-containing protein</fullName>
    </recommendedName>
</protein>